<organism evidence="2 3">
    <name type="scientific">Aphanomyces invadans</name>
    <dbReference type="NCBI Taxonomy" id="157072"/>
    <lineage>
        <taxon>Eukaryota</taxon>
        <taxon>Sar</taxon>
        <taxon>Stramenopiles</taxon>
        <taxon>Oomycota</taxon>
        <taxon>Saprolegniomycetes</taxon>
        <taxon>Saprolegniales</taxon>
        <taxon>Verrucalvaceae</taxon>
        <taxon>Aphanomyces</taxon>
    </lineage>
</organism>
<evidence type="ECO:0000313" key="3">
    <source>
        <dbReference type="Proteomes" id="UP000285060"/>
    </source>
</evidence>
<feature type="region of interest" description="Disordered" evidence="1">
    <location>
        <begin position="100"/>
        <end position="143"/>
    </location>
</feature>
<proteinExistence type="predicted"/>
<evidence type="ECO:0000256" key="1">
    <source>
        <dbReference type="SAM" id="MobiDB-lite"/>
    </source>
</evidence>
<dbReference type="VEuPathDB" id="FungiDB:H310_10536"/>
<reference evidence="2 3" key="1">
    <citation type="submission" date="2018-08" db="EMBL/GenBank/DDBJ databases">
        <title>Aphanomyces genome sequencing and annotation.</title>
        <authorList>
            <person name="Minardi D."/>
            <person name="Oidtmann B."/>
            <person name="Van Der Giezen M."/>
            <person name="Studholme D.J."/>
        </authorList>
    </citation>
    <scope>NUCLEOTIDE SEQUENCE [LARGE SCALE GENOMIC DNA]</scope>
    <source>
        <strain evidence="2 3">NJM0002</strain>
    </source>
</reference>
<dbReference type="AlphaFoldDB" id="A0A3R6YRL0"/>
<evidence type="ECO:0000313" key="2">
    <source>
        <dbReference type="EMBL" id="RHY19752.1"/>
    </source>
</evidence>
<accession>A0A3R6YRL0</accession>
<dbReference type="EMBL" id="QUSY01002830">
    <property type="protein sequence ID" value="RHY19752.1"/>
    <property type="molecule type" value="Genomic_DNA"/>
</dbReference>
<feature type="compositionally biased region" description="Basic and acidic residues" evidence="1">
    <location>
        <begin position="100"/>
        <end position="124"/>
    </location>
</feature>
<dbReference type="Proteomes" id="UP000285060">
    <property type="component" value="Unassembled WGS sequence"/>
</dbReference>
<comment type="caution">
    <text evidence="2">The sequence shown here is derived from an EMBL/GenBank/DDBJ whole genome shotgun (WGS) entry which is preliminary data.</text>
</comment>
<name>A0A3R6YRL0_9STRA</name>
<gene>
    <name evidence="2" type="ORF">DYB32_010179</name>
</gene>
<keyword evidence="3" id="KW-1185">Reference proteome</keyword>
<protein>
    <submittedName>
        <fullName evidence="2">Uncharacterized protein</fullName>
    </submittedName>
</protein>
<sequence>MEFASWTRDEQKSRLKAWNAKAAKQLQATCQPRCPDTMRTGSAEAIPAYLNNDAVEIAPKVADAPLTSVAAIQASYKSRSKSDEAKRVAHVKRMSTYQSWERRRREGMHRGGRERHEDAARVDADPTENASAPPDAIRALPSNDTDNNGGIWFRNLSYAAITHDPASKQHVLGQMRAALVQGDVVHLETDAEATGDALSDSRLLLQQLTIACLLFCDRTQDLVPRTQGTTVSMTLVPKTRS</sequence>